<dbReference type="EMBL" id="CAFZ01000204">
    <property type="protein sequence ID" value="CCA73138.1"/>
    <property type="molecule type" value="Genomic_DNA"/>
</dbReference>
<dbReference type="AlphaFoldDB" id="G4TP95"/>
<feature type="region of interest" description="Disordered" evidence="1">
    <location>
        <begin position="117"/>
        <end position="136"/>
    </location>
</feature>
<protein>
    <submittedName>
        <fullName evidence="2">Uncharacterized protein</fullName>
    </submittedName>
</protein>
<comment type="caution">
    <text evidence="2">The sequence shown here is derived from an EMBL/GenBank/DDBJ whole genome shotgun (WGS) entry which is preliminary data.</text>
</comment>
<dbReference type="Proteomes" id="UP000007148">
    <property type="component" value="Unassembled WGS sequence"/>
</dbReference>
<accession>G4TP95</accession>
<dbReference type="InParanoid" id="G4TP95"/>
<keyword evidence="3" id="KW-1185">Reference proteome</keyword>
<proteinExistence type="predicted"/>
<evidence type="ECO:0000313" key="2">
    <source>
        <dbReference type="EMBL" id="CCA73138.1"/>
    </source>
</evidence>
<gene>
    <name evidence="2" type="ORF">PIIN_07092</name>
</gene>
<feature type="compositionally biased region" description="Acidic residues" evidence="1">
    <location>
        <begin position="119"/>
        <end position="130"/>
    </location>
</feature>
<name>G4TP95_SERID</name>
<dbReference type="Gene3D" id="1.10.510.10">
    <property type="entry name" value="Transferase(Phosphotransferase) domain 1"/>
    <property type="match status" value="1"/>
</dbReference>
<reference evidence="2 3" key="1">
    <citation type="journal article" date="2011" name="PLoS Pathog.">
        <title>Endophytic Life Strategies Decoded by Genome and Transcriptome Analyses of the Mutualistic Root Symbiont Piriformospora indica.</title>
        <authorList>
            <person name="Zuccaro A."/>
            <person name="Lahrmann U."/>
            <person name="Guldener U."/>
            <person name="Langen G."/>
            <person name="Pfiffi S."/>
            <person name="Biedenkopf D."/>
            <person name="Wong P."/>
            <person name="Samans B."/>
            <person name="Grimm C."/>
            <person name="Basiewicz M."/>
            <person name="Murat C."/>
            <person name="Martin F."/>
            <person name="Kogel K.H."/>
        </authorList>
    </citation>
    <scope>NUCLEOTIDE SEQUENCE [LARGE SCALE GENOMIC DNA]</scope>
    <source>
        <strain evidence="2 3">DSM 11827</strain>
    </source>
</reference>
<evidence type="ECO:0000313" key="3">
    <source>
        <dbReference type="Proteomes" id="UP000007148"/>
    </source>
</evidence>
<organism evidence="2 3">
    <name type="scientific">Serendipita indica (strain DSM 11827)</name>
    <name type="common">Root endophyte fungus</name>
    <name type="synonym">Piriformospora indica</name>
    <dbReference type="NCBI Taxonomy" id="1109443"/>
    <lineage>
        <taxon>Eukaryota</taxon>
        <taxon>Fungi</taxon>
        <taxon>Dikarya</taxon>
        <taxon>Basidiomycota</taxon>
        <taxon>Agaricomycotina</taxon>
        <taxon>Agaricomycetes</taxon>
        <taxon>Sebacinales</taxon>
        <taxon>Serendipitaceae</taxon>
        <taxon>Serendipita</taxon>
    </lineage>
</organism>
<dbReference type="HOGENOM" id="CLU_1876228_0_0_1"/>
<sequence>MASFSRDDLESLTYTAVAFTRKTSVAAKASQGRAGVIARDCSHYEVSMSPAALIQRISCRVCRLNFAQTPDYALLRKSFADLEDKMGWKVDNAEPLDWAPCVAPDLEEPTVESVVEITETNEEGDTDEEYGSGNGE</sequence>
<evidence type="ECO:0000256" key="1">
    <source>
        <dbReference type="SAM" id="MobiDB-lite"/>
    </source>
</evidence>